<organism evidence="7 8">
    <name type="scientific">Geodia barretti</name>
    <name type="common">Barrett's horny sponge</name>
    <dbReference type="NCBI Taxonomy" id="519541"/>
    <lineage>
        <taxon>Eukaryota</taxon>
        <taxon>Metazoa</taxon>
        <taxon>Porifera</taxon>
        <taxon>Demospongiae</taxon>
        <taxon>Heteroscleromorpha</taxon>
        <taxon>Tetractinellida</taxon>
        <taxon>Astrophorina</taxon>
        <taxon>Geodiidae</taxon>
        <taxon>Geodia</taxon>
    </lineage>
</organism>
<dbReference type="Proteomes" id="UP001174909">
    <property type="component" value="Unassembled WGS sequence"/>
</dbReference>
<dbReference type="EMBL" id="CASHTH010001076">
    <property type="protein sequence ID" value="CAI8010996.1"/>
    <property type="molecule type" value="Genomic_DNA"/>
</dbReference>
<evidence type="ECO:0000256" key="4">
    <source>
        <dbReference type="ARBA" id="ARBA00022980"/>
    </source>
</evidence>
<dbReference type="InterPro" id="IPR028909">
    <property type="entry name" value="bL21-like"/>
</dbReference>
<dbReference type="GO" id="GO:0005840">
    <property type="term" value="C:ribosome"/>
    <property type="evidence" value="ECO:0007669"/>
    <property type="project" value="UniProtKB-KW"/>
</dbReference>
<name>A0AA35RHY5_GEOBA</name>
<keyword evidence="5" id="KW-0687">Ribonucleoprotein</keyword>
<dbReference type="GO" id="GO:0006412">
    <property type="term" value="P:translation"/>
    <property type="evidence" value="ECO:0007669"/>
    <property type="project" value="InterPro"/>
</dbReference>
<evidence type="ECO:0000256" key="3">
    <source>
        <dbReference type="ARBA" id="ARBA00022884"/>
    </source>
</evidence>
<evidence type="ECO:0000313" key="8">
    <source>
        <dbReference type="Proteomes" id="UP001174909"/>
    </source>
</evidence>
<dbReference type="InterPro" id="IPR018258">
    <property type="entry name" value="Ribosomal_bL21_CS"/>
</dbReference>
<keyword evidence="8" id="KW-1185">Reference proteome</keyword>
<dbReference type="InterPro" id="IPR001787">
    <property type="entry name" value="Ribosomal_bL21"/>
</dbReference>
<dbReference type="InterPro" id="IPR036164">
    <property type="entry name" value="bL21-like_sf"/>
</dbReference>
<dbReference type="GO" id="GO:0003735">
    <property type="term" value="F:structural constituent of ribosome"/>
    <property type="evidence" value="ECO:0007669"/>
    <property type="project" value="InterPro"/>
</dbReference>
<keyword evidence="2" id="KW-0699">rRNA-binding</keyword>
<comment type="similarity">
    <text evidence="1">Belongs to the bacterial ribosomal protein bL21 family.</text>
</comment>
<evidence type="ECO:0000256" key="5">
    <source>
        <dbReference type="ARBA" id="ARBA00023274"/>
    </source>
</evidence>
<evidence type="ECO:0000256" key="1">
    <source>
        <dbReference type="ARBA" id="ARBA00008563"/>
    </source>
</evidence>
<dbReference type="Pfam" id="PF00829">
    <property type="entry name" value="Ribosomal_L21p"/>
    <property type="match status" value="1"/>
</dbReference>
<protein>
    <recommendedName>
        <fullName evidence="6">Large ribosomal subunit protein bL21m</fullName>
    </recommendedName>
</protein>
<dbReference type="AlphaFoldDB" id="A0AA35RHY5"/>
<evidence type="ECO:0000256" key="6">
    <source>
        <dbReference type="ARBA" id="ARBA00044129"/>
    </source>
</evidence>
<keyword evidence="3" id="KW-0694">RNA-binding</keyword>
<evidence type="ECO:0000313" key="7">
    <source>
        <dbReference type="EMBL" id="CAI8010996.1"/>
    </source>
</evidence>
<dbReference type="GO" id="GO:1990904">
    <property type="term" value="C:ribonucleoprotein complex"/>
    <property type="evidence" value="ECO:0007669"/>
    <property type="project" value="UniProtKB-KW"/>
</dbReference>
<sequence>MDYAIVKTGGKQYRVSPGDVVDVELLSAEEGSTTEINDVLAVSRDGEVEFGKPFVDGARVVAQVQTHYKDRKIIVFKYKAKTRYRRKRGHRQNYTRILIQDIEIGGQA</sequence>
<dbReference type="GO" id="GO:0019843">
    <property type="term" value="F:rRNA binding"/>
    <property type="evidence" value="ECO:0007669"/>
    <property type="project" value="UniProtKB-KW"/>
</dbReference>
<dbReference type="PANTHER" id="PTHR21349:SF0">
    <property type="entry name" value="LARGE RIBOSOMAL SUBUNIT PROTEIN BL21M"/>
    <property type="match status" value="1"/>
</dbReference>
<dbReference type="NCBIfam" id="TIGR00061">
    <property type="entry name" value="L21"/>
    <property type="match status" value="1"/>
</dbReference>
<dbReference type="PROSITE" id="PS01169">
    <property type="entry name" value="RIBOSOMAL_L21"/>
    <property type="match status" value="1"/>
</dbReference>
<accession>A0AA35RHY5</accession>
<keyword evidence="4 7" id="KW-0689">Ribosomal protein</keyword>
<reference evidence="7" key="1">
    <citation type="submission" date="2023-03" db="EMBL/GenBank/DDBJ databases">
        <authorList>
            <person name="Steffen K."/>
            <person name="Cardenas P."/>
        </authorList>
    </citation>
    <scope>NUCLEOTIDE SEQUENCE</scope>
</reference>
<gene>
    <name evidence="7" type="ORF">GBAR_LOCUS7150</name>
</gene>
<proteinExistence type="inferred from homology"/>
<dbReference type="GO" id="GO:0005737">
    <property type="term" value="C:cytoplasm"/>
    <property type="evidence" value="ECO:0007669"/>
    <property type="project" value="UniProtKB-ARBA"/>
</dbReference>
<dbReference type="HAMAP" id="MF_01363">
    <property type="entry name" value="Ribosomal_bL21"/>
    <property type="match status" value="1"/>
</dbReference>
<comment type="caution">
    <text evidence="7">The sequence shown here is derived from an EMBL/GenBank/DDBJ whole genome shotgun (WGS) entry which is preliminary data.</text>
</comment>
<evidence type="ECO:0000256" key="2">
    <source>
        <dbReference type="ARBA" id="ARBA00022730"/>
    </source>
</evidence>
<dbReference type="PANTHER" id="PTHR21349">
    <property type="entry name" value="50S RIBOSOMAL PROTEIN L21"/>
    <property type="match status" value="1"/>
</dbReference>
<dbReference type="SUPFAM" id="SSF141091">
    <property type="entry name" value="L21p-like"/>
    <property type="match status" value="1"/>
</dbReference>